<protein>
    <submittedName>
        <fullName evidence="1">Uncharacterized protein</fullName>
    </submittedName>
</protein>
<dbReference type="Proteomes" id="UP000494363">
    <property type="component" value="Unassembled WGS sequence"/>
</dbReference>
<evidence type="ECO:0000313" key="1">
    <source>
        <dbReference type="EMBL" id="CAB3774311.1"/>
    </source>
</evidence>
<dbReference type="RefSeq" id="WP_377693384.1">
    <property type="nucleotide sequence ID" value="NZ_JBHLTK010000137.1"/>
</dbReference>
<name>A0A6J5F961_9BURK</name>
<keyword evidence="2" id="KW-1185">Reference proteome</keyword>
<gene>
    <name evidence="1" type="ORF">LMG29542_07714</name>
</gene>
<accession>A0A6J5F961</accession>
<dbReference type="AlphaFoldDB" id="A0A6J5F961"/>
<proteinExistence type="predicted"/>
<dbReference type="EMBL" id="CADIKH010000107">
    <property type="protein sequence ID" value="CAB3774311.1"/>
    <property type="molecule type" value="Genomic_DNA"/>
</dbReference>
<reference evidence="1 2" key="1">
    <citation type="submission" date="2020-04" db="EMBL/GenBank/DDBJ databases">
        <authorList>
            <person name="De Canck E."/>
        </authorList>
    </citation>
    <scope>NUCLEOTIDE SEQUENCE [LARGE SCALE GENOMIC DNA]</scope>
    <source>
        <strain evidence="1 2">LMG 29542</strain>
    </source>
</reference>
<sequence length="145" mass="15913">MRNIGGNLPNSLSTVEQQSTWPALALPDVRECNNSASDAEFLGRTCMLDVVFDKISNWRLCHAEARNMAYQAAEVQSVTSSRKALESLTEGEHFADKGYAQEFIEACKLMKLTPHVAQNTARRRSCVPDMIAASVGYAISQQSAS</sequence>
<organism evidence="1 2">
    <name type="scientific">Paraburkholderia humisilvae</name>
    <dbReference type="NCBI Taxonomy" id="627669"/>
    <lineage>
        <taxon>Bacteria</taxon>
        <taxon>Pseudomonadati</taxon>
        <taxon>Pseudomonadota</taxon>
        <taxon>Betaproteobacteria</taxon>
        <taxon>Burkholderiales</taxon>
        <taxon>Burkholderiaceae</taxon>
        <taxon>Paraburkholderia</taxon>
    </lineage>
</organism>
<evidence type="ECO:0000313" key="2">
    <source>
        <dbReference type="Proteomes" id="UP000494363"/>
    </source>
</evidence>